<organism evidence="1 2">
    <name type="scientific">Liparis tanakae</name>
    <name type="common">Tanaka's snailfish</name>
    <dbReference type="NCBI Taxonomy" id="230148"/>
    <lineage>
        <taxon>Eukaryota</taxon>
        <taxon>Metazoa</taxon>
        <taxon>Chordata</taxon>
        <taxon>Craniata</taxon>
        <taxon>Vertebrata</taxon>
        <taxon>Euteleostomi</taxon>
        <taxon>Actinopterygii</taxon>
        <taxon>Neopterygii</taxon>
        <taxon>Teleostei</taxon>
        <taxon>Neoteleostei</taxon>
        <taxon>Acanthomorphata</taxon>
        <taxon>Eupercaria</taxon>
        <taxon>Perciformes</taxon>
        <taxon>Cottioidei</taxon>
        <taxon>Cottales</taxon>
        <taxon>Liparidae</taxon>
        <taxon>Liparis</taxon>
    </lineage>
</organism>
<comment type="caution">
    <text evidence="1">The sequence shown here is derived from an EMBL/GenBank/DDBJ whole genome shotgun (WGS) entry which is preliminary data.</text>
</comment>
<evidence type="ECO:0000313" key="1">
    <source>
        <dbReference type="EMBL" id="TNN36178.1"/>
    </source>
</evidence>
<keyword evidence="2" id="KW-1185">Reference proteome</keyword>
<protein>
    <submittedName>
        <fullName evidence="1">Uncharacterized protein</fullName>
    </submittedName>
</protein>
<gene>
    <name evidence="1" type="ORF">EYF80_053665</name>
</gene>
<proteinExistence type="predicted"/>
<evidence type="ECO:0000313" key="2">
    <source>
        <dbReference type="Proteomes" id="UP000314294"/>
    </source>
</evidence>
<sequence length="244" mass="26351">MVISASSHCTLAEALPSLATPSSVACLPVCLCTQRPPTRSPASAPPITASTGHTSAHSVLRWCSGSSARPCCRPWRPRSSSGLAAVSWLSRWASCSSRLCTERLFFSLWPPPPPPASLKHGLILCSRSVMVALMRCVQWSARCSTRISCVVASASTVATGLQTGSPGRRSRGEMVLASMSSTQVMKSPCVKLLSVSVCSPLWYRLPLYARYSHMSDVVRWLKSCTGHRDTPTHVPSLPRFSFTM</sequence>
<dbReference type="AlphaFoldDB" id="A0A4Z2F4Z0"/>
<reference evidence="1 2" key="1">
    <citation type="submission" date="2019-03" db="EMBL/GenBank/DDBJ databases">
        <title>First draft genome of Liparis tanakae, snailfish: a comprehensive survey of snailfish specific genes.</title>
        <authorList>
            <person name="Kim W."/>
            <person name="Song I."/>
            <person name="Jeong J.-H."/>
            <person name="Kim D."/>
            <person name="Kim S."/>
            <person name="Ryu S."/>
            <person name="Song J.Y."/>
            <person name="Lee S.K."/>
        </authorList>
    </citation>
    <scope>NUCLEOTIDE SEQUENCE [LARGE SCALE GENOMIC DNA]</scope>
    <source>
        <tissue evidence="1">Muscle</tissue>
    </source>
</reference>
<dbReference type="Proteomes" id="UP000314294">
    <property type="component" value="Unassembled WGS sequence"/>
</dbReference>
<dbReference type="EMBL" id="SRLO01001651">
    <property type="protein sequence ID" value="TNN36178.1"/>
    <property type="molecule type" value="Genomic_DNA"/>
</dbReference>
<name>A0A4Z2F4Z0_9TELE</name>
<accession>A0A4Z2F4Z0</accession>